<dbReference type="InterPro" id="IPR016181">
    <property type="entry name" value="Acyl_CoA_acyltransferase"/>
</dbReference>
<sequence>MWFKNKEKGRLLQRCEQLEIELWELHKKMQQEQQNVEYTINNLVSNHVVLKKFELNKQHYFITCCKESYQQLLKINGFVSFRNSLQSVATKKEINRYEDYAKVILGSKIYQAIDLHLLHSIYMCDTKIGRVSIRYDGLDNHICIGEIEIFNPHRFKGIGTTIIQYLIHLAKELQVQTITGTARPLDDTISHNRLLSFYKKNGFKITDYELSNFRMDINHASFGHIQK</sequence>
<accession>A0A9W5QN97</accession>
<proteinExistence type="predicted"/>
<feature type="domain" description="N-acetyltransferase" evidence="1">
    <location>
        <begin position="79"/>
        <end position="227"/>
    </location>
</feature>
<dbReference type="InterPro" id="IPR000182">
    <property type="entry name" value="GNAT_dom"/>
</dbReference>
<protein>
    <recommendedName>
        <fullName evidence="1">N-acetyltransferase domain-containing protein</fullName>
    </recommendedName>
</protein>
<name>A0A9W5QN97_BACCE</name>
<gene>
    <name evidence="2" type="ORF">IGM_06471</name>
</gene>
<dbReference type="Proteomes" id="UP000014009">
    <property type="component" value="Unassembled WGS sequence"/>
</dbReference>
<evidence type="ECO:0000313" key="2">
    <source>
        <dbReference type="EMBL" id="EOP79261.1"/>
    </source>
</evidence>
<organism evidence="2 3">
    <name type="scientific">Bacillus cereus HuB4-4</name>
    <dbReference type="NCBI Taxonomy" id="1053211"/>
    <lineage>
        <taxon>Bacteria</taxon>
        <taxon>Bacillati</taxon>
        <taxon>Bacillota</taxon>
        <taxon>Bacilli</taxon>
        <taxon>Bacillales</taxon>
        <taxon>Bacillaceae</taxon>
        <taxon>Bacillus</taxon>
        <taxon>Bacillus cereus group</taxon>
    </lineage>
</organism>
<dbReference type="RefSeq" id="WP_016099518.1">
    <property type="nucleotide sequence ID" value="NZ_KB976547.1"/>
</dbReference>
<dbReference type="AlphaFoldDB" id="A0A9W5QN97"/>
<comment type="caution">
    <text evidence="2">The sequence shown here is derived from an EMBL/GenBank/DDBJ whole genome shotgun (WGS) entry which is preliminary data.</text>
</comment>
<evidence type="ECO:0000313" key="3">
    <source>
        <dbReference type="Proteomes" id="UP000014009"/>
    </source>
</evidence>
<reference evidence="2 3" key="1">
    <citation type="submission" date="2012-12" db="EMBL/GenBank/DDBJ databases">
        <title>The Genome Sequence of Bacillus cereus HuB4-4.</title>
        <authorList>
            <consortium name="The Broad Institute Genome Sequencing Platform"/>
            <consortium name="The Broad Institute Genome Sequencing Center for Infectious Disease"/>
            <person name="Feldgarden M."/>
            <person name="Van der Auwera G.A."/>
            <person name="Mahillon J."/>
            <person name="Duprez V."/>
            <person name="Timmery S."/>
            <person name="Mattelet C."/>
            <person name="Dierick K."/>
            <person name="Sun M."/>
            <person name="Yu Z."/>
            <person name="Zhu L."/>
            <person name="Hu X."/>
            <person name="Shank E.B."/>
            <person name="Swiecicka I."/>
            <person name="Hansen B.M."/>
            <person name="Andrup L."/>
            <person name="Walker B."/>
            <person name="Young S.K."/>
            <person name="Zeng Q."/>
            <person name="Gargeya S."/>
            <person name="Fitzgerald M."/>
            <person name="Haas B."/>
            <person name="Abouelleil A."/>
            <person name="Alvarado L."/>
            <person name="Arachchi H.M."/>
            <person name="Berlin A.M."/>
            <person name="Chapman S.B."/>
            <person name="Dewar J."/>
            <person name="Goldberg J."/>
            <person name="Griggs A."/>
            <person name="Gujja S."/>
            <person name="Hansen M."/>
            <person name="Howarth C."/>
            <person name="Imamovic A."/>
            <person name="Larimer J."/>
            <person name="McCowan C."/>
            <person name="Murphy C."/>
            <person name="Neiman D."/>
            <person name="Pearson M."/>
            <person name="Priest M."/>
            <person name="Roberts A."/>
            <person name="Saif S."/>
            <person name="Shea T."/>
            <person name="Sisk P."/>
            <person name="Sykes S."/>
            <person name="Wortman J."/>
            <person name="Nusbaum C."/>
            <person name="Birren B."/>
        </authorList>
    </citation>
    <scope>NUCLEOTIDE SEQUENCE [LARGE SCALE GENOMIC DNA]</scope>
    <source>
        <strain evidence="2 3">HuB4-4</strain>
    </source>
</reference>
<dbReference type="GO" id="GO:0016747">
    <property type="term" value="F:acyltransferase activity, transferring groups other than amino-acyl groups"/>
    <property type="evidence" value="ECO:0007669"/>
    <property type="project" value="InterPro"/>
</dbReference>
<dbReference type="Pfam" id="PF00583">
    <property type="entry name" value="Acetyltransf_1"/>
    <property type="match status" value="1"/>
</dbReference>
<dbReference type="Gene3D" id="3.40.630.30">
    <property type="match status" value="1"/>
</dbReference>
<evidence type="ECO:0000259" key="1">
    <source>
        <dbReference type="PROSITE" id="PS51186"/>
    </source>
</evidence>
<dbReference type="SUPFAM" id="SSF55729">
    <property type="entry name" value="Acyl-CoA N-acyltransferases (Nat)"/>
    <property type="match status" value="1"/>
</dbReference>
<dbReference type="PROSITE" id="PS51186">
    <property type="entry name" value="GNAT"/>
    <property type="match status" value="1"/>
</dbReference>
<dbReference type="CDD" id="cd04301">
    <property type="entry name" value="NAT_SF"/>
    <property type="match status" value="1"/>
</dbReference>
<dbReference type="EMBL" id="AHEF01000103">
    <property type="protein sequence ID" value="EOP79261.1"/>
    <property type="molecule type" value="Genomic_DNA"/>
</dbReference>